<evidence type="ECO:0000259" key="1">
    <source>
        <dbReference type="Pfam" id="PF00079"/>
    </source>
</evidence>
<proteinExistence type="predicted"/>
<evidence type="ECO:0000313" key="2">
    <source>
        <dbReference type="Ensembl" id="ENSCCNP00000013949.1"/>
    </source>
</evidence>
<dbReference type="InterPro" id="IPR036186">
    <property type="entry name" value="Serpin_sf"/>
</dbReference>
<dbReference type="AlphaFoldDB" id="A0A8C0WLZ8"/>
<name>A0A8C0WLZ8_CASCN</name>
<dbReference type="Pfam" id="PF00079">
    <property type="entry name" value="Serpin"/>
    <property type="match status" value="1"/>
</dbReference>
<dbReference type="InterPro" id="IPR023796">
    <property type="entry name" value="Serpin_dom"/>
</dbReference>
<organism evidence="2">
    <name type="scientific">Castor canadensis</name>
    <name type="common">American beaver</name>
    <dbReference type="NCBI Taxonomy" id="51338"/>
    <lineage>
        <taxon>Eukaryota</taxon>
        <taxon>Metazoa</taxon>
        <taxon>Chordata</taxon>
        <taxon>Craniata</taxon>
        <taxon>Vertebrata</taxon>
        <taxon>Euteleostomi</taxon>
        <taxon>Mammalia</taxon>
        <taxon>Eutheria</taxon>
        <taxon>Euarchontoglires</taxon>
        <taxon>Glires</taxon>
        <taxon>Rodentia</taxon>
        <taxon>Castorimorpha</taxon>
        <taxon>Castoridae</taxon>
        <taxon>Castor</taxon>
    </lineage>
</organism>
<dbReference type="InterPro" id="IPR042178">
    <property type="entry name" value="Serpin_sf_1"/>
</dbReference>
<dbReference type="Gene3D" id="3.30.497.10">
    <property type="entry name" value="Antithrombin, subunit I, domain 2"/>
    <property type="match status" value="1"/>
</dbReference>
<feature type="domain" description="Serpin" evidence="1">
    <location>
        <begin position="6"/>
        <end position="57"/>
    </location>
</feature>
<protein>
    <recommendedName>
        <fullName evidence="1">Serpin domain-containing protein</fullName>
    </recommendedName>
</protein>
<accession>A0A8C0WLZ8</accession>
<sequence>MDSLTEANGNFGLNLLKNLGGSNLENIFFSPLSISLALAMVYKGEKGNTAAQMAQAPQAVSQTIHVALNLYIEMIFCISNPKVIVAFM</sequence>
<dbReference type="SUPFAM" id="SSF56574">
    <property type="entry name" value="Serpins"/>
    <property type="match status" value="1"/>
</dbReference>
<reference evidence="2" key="1">
    <citation type="submission" date="2023-09" db="UniProtKB">
        <authorList>
            <consortium name="Ensembl"/>
        </authorList>
    </citation>
    <scope>IDENTIFICATION</scope>
</reference>
<dbReference type="Ensembl" id="ENSCCNT00000018303.1">
    <property type="protein sequence ID" value="ENSCCNP00000013949.1"/>
    <property type="gene ID" value="ENSCCNG00000014462.1"/>
</dbReference>